<evidence type="ECO:0000313" key="4">
    <source>
        <dbReference type="EMBL" id="TLQ40631.1"/>
    </source>
</evidence>
<organism evidence="4 5">
    <name type="scientific">Ruoffia tabacinasalis</name>
    <dbReference type="NCBI Taxonomy" id="87458"/>
    <lineage>
        <taxon>Bacteria</taxon>
        <taxon>Bacillati</taxon>
        <taxon>Bacillota</taxon>
        <taxon>Bacilli</taxon>
        <taxon>Lactobacillales</taxon>
        <taxon>Aerococcaceae</taxon>
        <taxon>Ruoffia</taxon>
    </lineage>
</organism>
<dbReference type="Pfam" id="PF05636">
    <property type="entry name" value="HIGH_NTase1"/>
    <property type="match status" value="1"/>
</dbReference>
<dbReference type="SUPFAM" id="SSF52374">
    <property type="entry name" value="Nucleotidylyl transferase"/>
    <property type="match status" value="1"/>
</dbReference>
<evidence type="ECO:0000313" key="5">
    <source>
        <dbReference type="Proteomes" id="UP000306420"/>
    </source>
</evidence>
<comment type="caution">
    <text evidence="4">The sequence shown here is derived from an EMBL/GenBank/DDBJ whole genome shotgun (WGS) entry which is preliminary data.</text>
</comment>
<accession>A0A5R9DWG0</accession>
<dbReference type="PANTHER" id="PTHR37825">
    <property type="entry name" value="TRNA(MET) CYTIDINE ACETATE LIGASE"/>
    <property type="match status" value="1"/>
</dbReference>
<dbReference type="InterPro" id="IPR014729">
    <property type="entry name" value="Rossmann-like_a/b/a_fold"/>
</dbReference>
<dbReference type="EC" id="6.3.4.-" evidence="3"/>
<dbReference type="GO" id="GO:0016879">
    <property type="term" value="F:ligase activity, forming carbon-nitrogen bonds"/>
    <property type="evidence" value="ECO:0007669"/>
    <property type="project" value="UniProtKB-UniRule"/>
</dbReference>
<dbReference type="NCBIfam" id="NF010191">
    <property type="entry name" value="PRK13670.1"/>
    <property type="match status" value="1"/>
</dbReference>
<keyword evidence="3" id="KW-0067">ATP-binding</keyword>
<dbReference type="GO" id="GO:0006400">
    <property type="term" value="P:tRNA modification"/>
    <property type="evidence" value="ECO:0007669"/>
    <property type="project" value="UniProtKB-UniRule"/>
</dbReference>
<evidence type="ECO:0000256" key="3">
    <source>
        <dbReference type="HAMAP-Rule" id="MF_01539"/>
    </source>
</evidence>
<sequence>MKIVSVIAEYNPFHLGHQYQLEQMKQRTSADALVVLMSGNVVQRGEFALIDKWQRAEIALEYGADLVLELPLLASLQAADYFAYWSVKTLELLGSDQLVFGTESASYKDLNAYVQWLAENEEAIDRSVKTNLNEGYSYAASYQSAVEAISKSSEIAQLLVDSPNHLLGIQYIKALKQLNSKMDVTAIPRIKQNEHMQAVLSGSQIRELNRQQLVTEDTVPKRTYQKLISHPNVQLTDYYDLLKYQVQSQSAERLTQYQGIDHGVEHYIYQQILETDNFESLIDTLTSKRWTKASIQRKLMMILLNITNKEWQESIDLNNEKLAIRVLGYTDEGRKVLKMKRNQTGLNLFSNLTQDNARIYQLNLRADTVYSLNPKHKIMQQNTGRFPIHY</sequence>
<keyword evidence="3" id="KW-0547">Nucleotide-binding</keyword>
<name>A0A5R9DWG0_9LACT</name>
<comment type="catalytic activity">
    <reaction evidence="3">
        <text>cytidine(34) in elongator tRNA(Met) + acetate + ATP = N(4)-acetylcytidine(34) in elongator tRNA(Met) + AMP + diphosphate</text>
        <dbReference type="Rhea" id="RHEA:58144"/>
        <dbReference type="Rhea" id="RHEA-COMP:10693"/>
        <dbReference type="Rhea" id="RHEA-COMP:10694"/>
        <dbReference type="ChEBI" id="CHEBI:30089"/>
        <dbReference type="ChEBI" id="CHEBI:30616"/>
        <dbReference type="ChEBI" id="CHEBI:33019"/>
        <dbReference type="ChEBI" id="CHEBI:74900"/>
        <dbReference type="ChEBI" id="CHEBI:82748"/>
        <dbReference type="ChEBI" id="CHEBI:456215"/>
    </reaction>
</comment>
<comment type="subcellular location">
    <subcellularLocation>
        <location evidence="3">Cytoplasm</location>
    </subcellularLocation>
</comment>
<feature type="binding site" evidence="3">
    <location>
        <position position="101"/>
    </location>
    <ligand>
        <name>ATP</name>
        <dbReference type="ChEBI" id="CHEBI:30616"/>
    </ligand>
</feature>
<feature type="binding site" evidence="3">
    <location>
        <position position="164"/>
    </location>
    <ligand>
        <name>ATP</name>
        <dbReference type="ChEBI" id="CHEBI:30616"/>
    </ligand>
</feature>
<keyword evidence="4" id="KW-0808">Transferase</keyword>
<dbReference type="HAMAP" id="MF_01539">
    <property type="entry name" value="TmcAL"/>
    <property type="match status" value="1"/>
</dbReference>
<keyword evidence="3" id="KW-0820">tRNA-binding</keyword>
<dbReference type="GO" id="GO:0005737">
    <property type="term" value="C:cytoplasm"/>
    <property type="evidence" value="ECO:0007669"/>
    <property type="project" value="UniProtKB-SubCell"/>
</dbReference>
<keyword evidence="3" id="KW-0963">Cytoplasm</keyword>
<keyword evidence="1 3" id="KW-0436">Ligase</keyword>
<comment type="similarity">
    <text evidence="3">Belongs to the TmcAL family.</text>
</comment>
<protein>
    <recommendedName>
        <fullName evidence="3">tRNA(Met) cytidine acetate ligase</fullName>
        <ecNumber evidence="3">6.3.4.-</ecNumber>
    </recommendedName>
</protein>
<dbReference type="RefSeq" id="WP_138404851.1">
    <property type="nucleotide sequence ID" value="NZ_VBSP01000026.1"/>
</dbReference>
<dbReference type="AlphaFoldDB" id="A0A5R9DWG0"/>
<dbReference type="InterPro" id="IPR008513">
    <property type="entry name" value="tRNA(Met)_cyd_acetate_ligase"/>
</dbReference>
<reference evidence="4 5" key="1">
    <citation type="submission" date="2019-05" db="EMBL/GenBank/DDBJ databases">
        <title>The metagenome of a microbial culture collection derived from dairy environment covers the genomic content of the human microbiome.</title>
        <authorList>
            <person name="Roder T."/>
            <person name="Wuthrich D."/>
            <person name="Sattari Z."/>
            <person name="Von Ah U."/>
            <person name="Bar C."/>
            <person name="Ronchi F."/>
            <person name="Macpherson A.J."/>
            <person name="Ganal-Vonarburg S.C."/>
            <person name="Bruggmann R."/>
            <person name="Vergeres G."/>
        </authorList>
    </citation>
    <scope>NUCLEOTIDE SEQUENCE [LARGE SCALE GENOMIC DNA]</scope>
    <source>
        <strain evidence="4 5">FAM 24227</strain>
    </source>
</reference>
<evidence type="ECO:0000256" key="2">
    <source>
        <dbReference type="ARBA" id="ARBA00022694"/>
    </source>
</evidence>
<feature type="binding site" evidence="3">
    <location>
        <begin position="189"/>
        <end position="190"/>
    </location>
    <ligand>
        <name>ATP</name>
        <dbReference type="ChEBI" id="CHEBI:30616"/>
    </ligand>
</feature>
<gene>
    <name evidence="3" type="primary">tmcAL</name>
    <name evidence="4" type="ORF">FEZ33_07840</name>
</gene>
<evidence type="ECO:0000256" key="1">
    <source>
        <dbReference type="ARBA" id="ARBA00022598"/>
    </source>
</evidence>
<feature type="binding site" evidence="3">
    <location>
        <begin position="7"/>
        <end position="20"/>
    </location>
    <ligand>
        <name>ATP</name>
        <dbReference type="ChEBI" id="CHEBI:30616"/>
    </ligand>
</feature>
<dbReference type="GO" id="GO:0005524">
    <property type="term" value="F:ATP binding"/>
    <property type="evidence" value="ECO:0007669"/>
    <property type="project" value="UniProtKB-KW"/>
</dbReference>
<dbReference type="Proteomes" id="UP000306420">
    <property type="component" value="Unassembled WGS sequence"/>
</dbReference>
<dbReference type="EMBL" id="VBSP01000026">
    <property type="protein sequence ID" value="TLQ40631.1"/>
    <property type="molecule type" value="Genomic_DNA"/>
</dbReference>
<dbReference type="GO" id="GO:0016740">
    <property type="term" value="F:transferase activity"/>
    <property type="evidence" value="ECO:0007669"/>
    <property type="project" value="UniProtKB-KW"/>
</dbReference>
<dbReference type="OrthoDB" id="9769796at2"/>
<keyword evidence="2 3" id="KW-0819">tRNA processing</keyword>
<keyword evidence="3" id="KW-0694">RNA-binding</keyword>
<dbReference type="GO" id="GO:0000049">
    <property type="term" value="F:tRNA binding"/>
    <property type="evidence" value="ECO:0007669"/>
    <property type="project" value="UniProtKB-KW"/>
</dbReference>
<comment type="function">
    <text evidence="3">Catalyzes the formation of N(4)-acetylcytidine (ac(4)C) at the wobble position of elongator tRNA(Met), using acetate and ATP as substrates. First activates an acetate ion to form acetyladenylate (Ac-AMP) and then transfers the acetyl group to tRNA to form ac(4)C34.</text>
</comment>
<proteinExistence type="inferred from homology"/>
<dbReference type="PANTHER" id="PTHR37825:SF1">
    <property type="entry name" value="TRNA(MET) CYTIDINE ACETATE LIGASE"/>
    <property type="match status" value="1"/>
</dbReference>
<dbReference type="Gene3D" id="3.40.50.620">
    <property type="entry name" value="HUPs"/>
    <property type="match status" value="1"/>
</dbReference>